<reference evidence="10 11" key="1">
    <citation type="journal article" date="2017" name="BMC Genomics">
        <title>Whole-genome assembly of Babesia ovata and comparative genomics between closely related pathogens.</title>
        <authorList>
            <person name="Yamagishi J."/>
            <person name="Asada M."/>
            <person name="Hakimi H."/>
            <person name="Tanaka T.Q."/>
            <person name="Sugimoto C."/>
            <person name="Kawazu S."/>
        </authorList>
    </citation>
    <scope>NUCLEOTIDE SEQUENCE [LARGE SCALE GENOMIC DNA]</scope>
    <source>
        <strain evidence="10 11">Miyake</strain>
    </source>
</reference>
<evidence type="ECO:0000256" key="8">
    <source>
        <dbReference type="SAM" id="MobiDB-lite"/>
    </source>
</evidence>
<dbReference type="InterPro" id="IPR010989">
    <property type="entry name" value="SNARE"/>
</dbReference>
<keyword evidence="4" id="KW-0812">Transmembrane</keyword>
<dbReference type="GO" id="GO:0031201">
    <property type="term" value="C:SNARE complex"/>
    <property type="evidence" value="ECO:0007669"/>
    <property type="project" value="TreeGrafter"/>
</dbReference>
<dbReference type="GO" id="GO:0006906">
    <property type="term" value="P:vesicle fusion"/>
    <property type="evidence" value="ECO:0007669"/>
    <property type="project" value="TreeGrafter"/>
</dbReference>
<dbReference type="GO" id="GO:0000139">
    <property type="term" value="C:Golgi membrane"/>
    <property type="evidence" value="ECO:0007669"/>
    <property type="project" value="TreeGrafter"/>
</dbReference>
<protein>
    <submittedName>
        <fullName evidence="10">Syntaxin 5</fullName>
    </submittedName>
</protein>
<comment type="similarity">
    <text evidence="2">Belongs to the syntaxin family.</text>
</comment>
<evidence type="ECO:0000256" key="5">
    <source>
        <dbReference type="ARBA" id="ARBA00022989"/>
    </source>
</evidence>
<evidence type="ECO:0000313" key="10">
    <source>
        <dbReference type="EMBL" id="GBE58950.1"/>
    </source>
</evidence>
<evidence type="ECO:0000256" key="1">
    <source>
        <dbReference type="ARBA" id="ARBA00004211"/>
    </source>
</evidence>
<feature type="domain" description="T-SNARE coiled-coil homology" evidence="9">
    <location>
        <begin position="195"/>
        <end position="247"/>
    </location>
</feature>
<accession>A0A2H6K7I2</accession>
<dbReference type="GO" id="GO:0006886">
    <property type="term" value="P:intracellular protein transport"/>
    <property type="evidence" value="ECO:0007669"/>
    <property type="project" value="TreeGrafter"/>
</dbReference>
<sequence>MVSGVNRTNVFLQEVARNSPVAASSPSPSAEPSQLEVDAQRLSVELSKCGIKLSELTALARKRSIYVDHTAEIERLTGEVKESITAASNRIDSFESRVNSVRHKNEHMRQHYENLLGSLRKQLCELTKSLKDALYQRAQIMIQQESRRKMYSHSDLDRSAMTPGYGRRRFTMQQPAEGGQQFDIESGELERPSRSVIADAKAEALANVQRAISELTQIFQRVTTLVTQQDEMIQRIDADTEESLNNVISVYLNNRGRRGGDLGPQLCALLGDRAGDGGPLHFSLGVYDDSGVVLKVDEVALPAPPGLALAHDDGGVDLLPEVGLSLLDGREDHVANGGRWQPVEAGTDTLEGHEFNECVWVMQRVQNRIVRLYEIIKMFRPIIENHHVIPV</sequence>
<comment type="subcellular location">
    <subcellularLocation>
        <location evidence="1">Membrane</location>
        <topology evidence="1">Single-pass type IV membrane protein</topology>
    </subcellularLocation>
</comment>
<dbReference type="GeneID" id="39872720"/>
<dbReference type="OrthoDB" id="421009at2759"/>
<dbReference type="GO" id="GO:0000149">
    <property type="term" value="F:SNARE binding"/>
    <property type="evidence" value="ECO:0007669"/>
    <property type="project" value="TreeGrafter"/>
</dbReference>
<dbReference type="Proteomes" id="UP000236319">
    <property type="component" value="Unassembled WGS sequence"/>
</dbReference>
<dbReference type="GO" id="GO:0006888">
    <property type="term" value="P:endoplasmic reticulum to Golgi vesicle-mediated transport"/>
    <property type="evidence" value="ECO:0007669"/>
    <property type="project" value="TreeGrafter"/>
</dbReference>
<dbReference type="PANTHER" id="PTHR19957">
    <property type="entry name" value="SYNTAXIN"/>
    <property type="match status" value="1"/>
</dbReference>
<evidence type="ECO:0000313" key="11">
    <source>
        <dbReference type="Proteomes" id="UP000236319"/>
    </source>
</evidence>
<dbReference type="RefSeq" id="XP_028865193.1">
    <property type="nucleotide sequence ID" value="XM_029009360.1"/>
</dbReference>
<dbReference type="Gene3D" id="1.20.58.70">
    <property type="match status" value="1"/>
</dbReference>
<evidence type="ECO:0000256" key="7">
    <source>
        <dbReference type="ARBA" id="ARBA00023136"/>
    </source>
</evidence>
<dbReference type="EMBL" id="BDSA01000001">
    <property type="protein sequence ID" value="GBE58950.1"/>
    <property type="molecule type" value="Genomic_DNA"/>
</dbReference>
<dbReference type="GO" id="GO:0048278">
    <property type="term" value="P:vesicle docking"/>
    <property type="evidence" value="ECO:0007669"/>
    <property type="project" value="TreeGrafter"/>
</dbReference>
<dbReference type="InterPro" id="IPR000727">
    <property type="entry name" value="T_SNARE_dom"/>
</dbReference>
<organism evidence="10 11">
    <name type="scientific">Babesia ovata</name>
    <dbReference type="NCBI Taxonomy" id="189622"/>
    <lineage>
        <taxon>Eukaryota</taxon>
        <taxon>Sar</taxon>
        <taxon>Alveolata</taxon>
        <taxon>Apicomplexa</taxon>
        <taxon>Aconoidasida</taxon>
        <taxon>Piroplasmida</taxon>
        <taxon>Babesiidae</taxon>
        <taxon>Babesia</taxon>
    </lineage>
</organism>
<keyword evidence="11" id="KW-1185">Reference proteome</keyword>
<dbReference type="AlphaFoldDB" id="A0A2H6K7I2"/>
<evidence type="ECO:0000259" key="9">
    <source>
        <dbReference type="PROSITE" id="PS50192"/>
    </source>
</evidence>
<keyword evidence="5" id="KW-1133">Transmembrane helix</keyword>
<feature type="region of interest" description="Disordered" evidence="8">
    <location>
        <begin position="151"/>
        <end position="188"/>
    </location>
</feature>
<keyword evidence="3" id="KW-0813">Transport</keyword>
<dbReference type="VEuPathDB" id="PiroplasmaDB:BOVATA_004430"/>
<dbReference type="GO" id="GO:0005484">
    <property type="term" value="F:SNAP receptor activity"/>
    <property type="evidence" value="ECO:0007669"/>
    <property type="project" value="TreeGrafter"/>
</dbReference>
<proteinExistence type="inferred from homology"/>
<evidence type="ECO:0000256" key="3">
    <source>
        <dbReference type="ARBA" id="ARBA00022448"/>
    </source>
</evidence>
<gene>
    <name evidence="10" type="ORF">BOVATA_004430</name>
</gene>
<keyword evidence="6" id="KW-0175">Coiled coil</keyword>
<evidence type="ECO:0000256" key="4">
    <source>
        <dbReference type="ARBA" id="ARBA00022692"/>
    </source>
</evidence>
<dbReference type="PROSITE" id="PS50192">
    <property type="entry name" value="T_SNARE"/>
    <property type="match status" value="1"/>
</dbReference>
<dbReference type="InterPro" id="IPR045242">
    <property type="entry name" value="Syntaxin"/>
</dbReference>
<comment type="caution">
    <text evidence="10">The sequence shown here is derived from an EMBL/GenBank/DDBJ whole genome shotgun (WGS) entry which is preliminary data.</text>
</comment>
<dbReference type="PANTHER" id="PTHR19957:SF3">
    <property type="entry name" value="SYNTAXIN-5"/>
    <property type="match status" value="1"/>
</dbReference>
<dbReference type="SUPFAM" id="SSF47661">
    <property type="entry name" value="t-snare proteins"/>
    <property type="match status" value="1"/>
</dbReference>
<evidence type="ECO:0000256" key="6">
    <source>
        <dbReference type="ARBA" id="ARBA00023054"/>
    </source>
</evidence>
<name>A0A2H6K7I2_9APIC</name>
<keyword evidence="7" id="KW-0472">Membrane</keyword>
<evidence type="ECO:0000256" key="2">
    <source>
        <dbReference type="ARBA" id="ARBA00009063"/>
    </source>
</evidence>